<dbReference type="Proteomes" id="UP001191019">
    <property type="component" value="Unassembled WGS sequence"/>
</dbReference>
<evidence type="ECO:0000256" key="1">
    <source>
        <dbReference type="ARBA" id="ARBA00004429"/>
    </source>
</evidence>
<dbReference type="Pfam" id="PF02687">
    <property type="entry name" value="FtsX"/>
    <property type="match status" value="1"/>
</dbReference>
<dbReference type="RefSeq" id="WP_129735177.1">
    <property type="nucleotide sequence ID" value="NZ_PRLM01000006.1"/>
</dbReference>
<feature type="transmembrane region" description="Helical" evidence="10">
    <location>
        <begin position="1012"/>
        <end position="1030"/>
    </location>
</feature>
<reference evidence="12 13" key="1">
    <citation type="journal article" date="2018" name="bioRxiv">
        <title>Evidence of independent acquisition and adaption of ultra-small bacteria to human hosts across the highly diverse yet reduced genomes of the phylum Saccharibacteria.</title>
        <authorList>
            <person name="McLean J.S."/>
            <person name="Bor B."/>
            <person name="To T.T."/>
            <person name="Liu Q."/>
            <person name="Kearns K.A."/>
            <person name="Solden L.M."/>
            <person name="Wrighton K.C."/>
            <person name="He X."/>
            <person name="Shi W."/>
        </authorList>
    </citation>
    <scope>NUCLEOTIDE SEQUENCE [LARGE SCALE GENOMIC DNA]</scope>
    <source>
        <strain evidence="12 13">TM7_G3_2_Rum_HOT_351B</strain>
    </source>
</reference>
<dbReference type="PROSITE" id="PS00211">
    <property type="entry name" value="ABC_TRANSPORTER_1"/>
    <property type="match status" value="1"/>
</dbReference>
<dbReference type="EC" id="3.6.3.-" evidence="12"/>
<evidence type="ECO:0000256" key="3">
    <source>
        <dbReference type="ARBA" id="ARBA00022475"/>
    </source>
</evidence>
<gene>
    <name evidence="12" type="primary">yknY_2</name>
    <name evidence="12" type="ORF">G3RUM_00568</name>
</gene>
<evidence type="ECO:0000259" key="11">
    <source>
        <dbReference type="PROSITE" id="PS50893"/>
    </source>
</evidence>
<dbReference type="InterPro" id="IPR003838">
    <property type="entry name" value="ABC3_permease_C"/>
</dbReference>
<keyword evidence="7 10" id="KW-1133">Transmembrane helix</keyword>
<feature type="transmembrane region" description="Helical" evidence="10">
    <location>
        <begin position="913"/>
        <end position="942"/>
    </location>
</feature>
<feature type="domain" description="ABC transporter" evidence="11">
    <location>
        <begin position="2"/>
        <end position="240"/>
    </location>
</feature>
<keyword evidence="5" id="KW-0547">Nucleotide-binding</keyword>
<dbReference type="GO" id="GO:0016787">
    <property type="term" value="F:hydrolase activity"/>
    <property type="evidence" value="ECO:0007669"/>
    <property type="project" value="UniProtKB-KW"/>
</dbReference>
<dbReference type="InterPro" id="IPR017871">
    <property type="entry name" value="ABC_transporter-like_CS"/>
</dbReference>
<keyword evidence="6 12" id="KW-0067">ATP-binding</keyword>
<evidence type="ECO:0000313" key="12">
    <source>
        <dbReference type="EMBL" id="RYC74414.1"/>
    </source>
</evidence>
<dbReference type="SUPFAM" id="SSF52540">
    <property type="entry name" value="P-loop containing nucleoside triphosphate hydrolases"/>
    <property type="match status" value="1"/>
</dbReference>
<evidence type="ECO:0000256" key="10">
    <source>
        <dbReference type="SAM" id="Phobius"/>
    </source>
</evidence>
<evidence type="ECO:0000256" key="9">
    <source>
        <dbReference type="ARBA" id="ARBA00038388"/>
    </source>
</evidence>
<keyword evidence="2" id="KW-0813">Transport</keyword>
<evidence type="ECO:0000256" key="2">
    <source>
        <dbReference type="ARBA" id="ARBA00022448"/>
    </source>
</evidence>
<dbReference type="EMBL" id="PRLM01000006">
    <property type="protein sequence ID" value="RYC74414.1"/>
    <property type="molecule type" value="Genomic_DNA"/>
</dbReference>
<evidence type="ECO:0000256" key="7">
    <source>
        <dbReference type="ARBA" id="ARBA00022989"/>
    </source>
</evidence>
<feature type="transmembrane region" description="Helical" evidence="10">
    <location>
        <begin position="267"/>
        <end position="287"/>
    </location>
</feature>
<sequence>MLEVRGVTKVYNTGGLKHKVLNNVKINFRTSEFAAILGPSGSGKTTLLNIIGGLDQYTSGDLIINEKSTKKFKNKDWDSYRNHRIGFVFQSYNLIPHQTVLANVRLALTLSGISKKESLRRAKKVLKEVGLQEHIHKLPAQLSGGQMQRVAIARALVNDPDILLADEPTGALDSETSVQIMDLLKEIAKEKLVIMVTHNPELADEYATRIINLKDGKITADSDPYDGKIKTDLDLIESEKKSKKTKMSFFTAFGLSMRNLLTKKARTILVAIAGSIGIIGIALISAVSTGFQNYIDKIEEDTLTSYPLALQKESADLTGILLSLTSSNSGGQNGDKLKENQILTSTLGTVSNNDLPSFAEYLETHKAEIQDDIRLLEYEYNVDPLIYTEDATGAVAKVNPSTLFTSLVGETSLLRNYSSMTSVFQQIELENLQNDTELLAGRYPEKYNELMVVLSSKGEISELLTYSLGFHDTNELNKIVSKIMSGENADIHNEPLELTYDDLMGVDLRLVPATETYKFNSKYDVYEDMASNKDYMRQIYNDSEKLKITGVAVVNSEMLSSGSGVAYLPSLVTHIIEKASETEIVKKQLANPELDIFSNTKFGEEGNDFDFGFSDLVSIDEAALSQAFGVKIDQNAVSAKTREYMNEVSGEITDGINKMPEIRNTLENKFTTLTDEMIDELLAKISSGEIDIADLMNPETAPGILMDFVDDFMTEKSLADLEAAYSLPEENLKSTYTGLLKGYLASYLEAMLAHETISVADYLNKAEVATVFDNLAGAATNLSLQQEVLTKIGGLTAYLSSSFADAFSVDQNAIIGAFKLNFSEDELSRVVTAMFTKTKSTLATNLSTLGYQDLDDPTEMAFYFWSFDGKTHFMEFLDDYNEKMRALGMDDKVIDCSDTTGVLMSSVKTIVDAVSYVLIAFVSISLVVSSIMIGVITYISVYERKKEIGILRAIGASKHNISSIFNAETFIIGLLSGLFGVTISYLLIPIINLVLHHFTGDIPLSAALDPKTALFLVALSVVLTLIGGLIPARSASKKDPVEALRSE</sequence>
<dbReference type="Gene3D" id="3.40.50.300">
    <property type="entry name" value="P-loop containing nucleotide triphosphate hydrolases"/>
    <property type="match status" value="1"/>
</dbReference>
<dbReference type="InterPro" id="IPR003593">
    <property type="entry name" value="AAA+_ATPase"/>
</dbReference>
<comment type="subcellular location">
    <subcellularLocation>
        <location evidence="1">Cell inner membrane</location>
        <topology evidence="1">Multi-pass membrane protein</topology>
    </subcellularLocation>
</comment>
<dbReference type="PANTHER" id="PTHR42798">
    <property type="entry name" value="LIPOPROTEIN-RELEASING SYSTEM ATP-BINDING PROTEIN LOLD"/>
    <property type="match status" value="1"/>
</dbReference>
<dbReference type="InterPro" id="IPR027417">
    <property type="entry name" value="P-loop_NTPase"/>
</dbReference>
<dbReference type="PANTHER" id="PTHR42798:SF6">
    <property type="entry name" value="CELL DIVISION ATP-BINDING PROTEIN FTSE"/>
    <property type="match status" value="1"/>
</dbReference>
<dbReference type="SMART" id="SM00382">
    <property type="entry name" value="AAA"/>
    <property type="match status" value="1"/>
</dbReference>
<comment type="similarity">
    <text evidence="9">Belongs to the ABC transporter superfamily. Macrolide exporter (TC 3.A.1.122) family.</text>
</comment>
<organism evidence="12 13">
    <name type="scientific">Candidatus Nanosyncoccus alces</name>
    <dbReference type="NCBI Taxonomy" id="2171997"/>
    <lineage>
        <taxon>Bacteria</taxon>
        <taxon>Candidatus Saccharimonadota</taxon>
        <taxon>Candidatus Nanosyncoccalia</taxon>
        <taxon>Candidatus Nanosyncoccales</taxon>
        <taxon>Candidatus Nanosyncoccaceae</taxon>
        <taxon>Candidatus Nanosyncoccus</taxon>
    </lineage>
</organism>
<accession>A0ABY0FKY5</accession>
<keyword evidence="3" id="KW-1003">Cell membrane</keyword>
<keyword evidence="8 10" id="KW-0472">Membrane</keyword>
<dbReference type="Pfam" id="PF00005">
    <property type="entry name" value="ABC_tran"/>
    <property type="match status" value="1"/>
</dbReference>
<proteinExistence type="inferred from homology"/>
<feature type="transmembrane region" description="Helical" evidence="10">
    <location>
        <begin position="970"/>
        <end position="992"/>
    </location>
</feature>
<evidence type="ECO:0000256" key="8">
    <source>
        <dbReference type="ARBA" id="ARBA00023136"/>
    </source>
</evidence>
<evidence type="ECO:0000256" key="6">
    <source>
        <dbReference type="ARBA" id="ARBA00022840"/>
    </source>
</evidence>
<reference evidence="12 13" key="2">
    <citation type="journal article" date="2020" name="Cell Rep.">
        <title>Acquisition and Adaptation of Ultra-small Parasitic Reduced Genome Bacteria to Mammalian Hosts.</title>
        <authorList>
            <person name="McLean J.S."/>
            <person name="Bor B."/>
            <person name="Kerns K.A."/>
            <person name="Liu Q."/>
            <person name="To T.T."/>
            <person name="Solden L."/>
            <person name="Hendrickson E.L."/>
            <person name="Wrighton K."/>
            <person name="Shi W."/>
            <person name="He X."/>
        </authorList>
    </citation>
    <scope>NUCLEOTIDE SEQUENCE [LARGE SCALE GENOMIC DNA]</scope>
    <source>
        <strain evidence="12 13">TM7_G3_2_Rum_HOT_351B</strain>
    </source>
</reference>
<dbReference type="InterPro" id="IPR003439">
    <property type="entry name" value="ABC_transporter-like_ATP-bd"/>
</dbReference>
<keyword evidence="12" id="KW-0378">Hydrolase</keyword>
<comment type="caution">
    <text evidence="12">The sequence shown here is derived from an EMBL/GenBank/DDBJ whole genome shotgun (WGS) entry which is preliminary data.</text>
</comment>
<keyword evidence="4 10" id="KW-0812">Transmembrane</keyword>
<name>A0ABY0FKY5_9BACT</name>
<evidence type="ECO:0000256" key="5">
    <source>
        <dbReference type="ARBA" id="ARBA00022741"/>
    </source>
</evidence>
<keyword evidence="13" id="KW-1185">Reference proteome</keyword>
<dbReference type="PROSITE" id="PS50893">
    <property type="entry name" value="ABC_TRANSPORTER_2"/>
    <property type="match status" value="1"/>
</dbReference>
<dbReference type="CDD" id="cd03255">
    <property type="entry name" value="ABC_MJ0796_LolCDE_FtsE"/>
    <property type="match status" value="1"/>
</dbReference>
<evidence type="ECO:0000313" key="13">
    <source>
        <dbReference type="Proteomes" id="UP001191019"/>
    </source>
</evidence>
<dbReference type="GO" id="GO:0005524">
    <property type="term" value="F:ATP binding"/>
    <property type="evidence" value="ECO:0007669"/>
    <property type="project" value="UniProtKB-KW"/>
</dbReference>
<dbReference type="InterPro" id="IPR017911">
    <property type="entry name" value="MacB-like_ATP-bd"/>
</dbReference>
<evidence type="ECO:0000256" key="4">
    <source>
        <dbReference type="ARBA" id="ARBA00022692"/>
    </source>
</evidence>
<protein>
    <submittedName>
        <fullName evidence="12">ABC transporter ATP-binding protein YknY</fullName>
        <ecNumber evidence="12">3.6.3.-</ecNumber>
    </submittedName>
</protein>